<dbReference type="AlphaFoldDB" id="A0A540VK80"/>
<dbReference type="Proteomes" id="UP000317371">
    <property type="component" value="Unassembled WGS sequence"/>
</dbReference>
<dbReference type="PANTHER" id="PTHR36441:SF1">
    <property type="entry name" value="DUF503 DOMAIN-CONTAINING PROTEIN"/>
    <property type="match status" value="1"/>
</dbReference>
<name>A0A540VK80_9CHLR</name>
<dbReference type="FunCoup" id="A0A540VK80">
    <property type="interactions" value="11"/>
</dbReference>
<gene>
    <name evidence="1" type="ORF">FKZ61_06415</name>
</gene>
<comment type="caution">
    <text evidence="1">The sequence shown here is derived from an EMBL/GenBank/DDBJ whole genome shotgun (WGS) entry which is preliminary data.</text>
</comment>
<keyword evidence="2" id="KW-1185">Reference proteome</keyword>
<dbReference type="EMBL" id="VIGC01000007">
    <property type="protein sequence ID" value="TQE96523.1"/>
    <property type="molecule type" value="Genomic_DNA"/>
</dbReference>
<proteinExistence type="predicted"/>
<evidence type="ECO:0000313" key="1">
    <source>
        <dbReference type="EMBL" id="TQE96523.1"/>
    </source>
</evidence>
<dbReference type="SUPFAM" id="SSF103007">
    <property type="entry name" value="Hypothetical protein TT1725"/>
    <property type="match status" value="1"/>
</dbReference>
<organism evidence="1 2">
    <name type="scientific">Litorilinea aerophila</name>
    <dbReference type="NCBI Taxonomy" id="1204385"/>
    <lineage>
        <taxon>Bacteria</taxon>
        <taxon>Bacillati</taxon>
        <taxon>Chloroflexota</taxon>
        <taxon>Caldilineae</taxon>
        <taxon>Caldilineales</taxon>
        <taxon>Caldilineaceae</taxon>
        <taxon>Litorilinea</taxon>
    </lineage>
</organism>
<accession>A0A540VK80</accession>
<dbReference type="InParanoid" id="A0A540VK80"/>
<dbReference type="InterPro" id="IPR036746">
    <property type="entry name" value="TT1725-like_sf"/>
</dbReference>
<dbReference type="Gene3D" id="3.30.70.1120">
    <property type="entry name" value="TT1725-like"/>
    <property type="match status" value="1"/>
</dbReference>
<evidence type="ECO:0000313" key="2">
    <source>
        <dbReference type="Proteomes" id="UP000317371"/>
    </source>
</evidence>
<dbReference type="Pfam" id="PF04456">
    <property type="entry name" value="DUF503"/>
    <property type="match status" value="1"/>
</dbReference>
<reference evidence="1 2" key="1">
    <citation type="submission" date="2019-06" db="EMBL/GenBank/DDBJ databases">
        <title>Genome sequence of Litorilinea aerophila BAA-2444.</title>
        <authorList>
            <person name="Maclea K.S."/>
            <person name="Maurais E.G."/>
            <person name="Iannazzi L.C."/>
        </authorList>
    </citation>
    <scope>NUCLEOTIDE SEQUENCE [LARGE SCALE GENOMIC DNA]</scope>
    <source>
        <strain evidence="1 2">ATCC BAA-2444</strain>
    </source>
</reference>
<sequence length="95" mass="10805">MAVGLLTLELYLPLNDSLKGKRGILKPLIARLRREFNVSVCEADAQDVLTRAVLEVVCVSQNRALAHRHLQAVANRVESWRMDAQLIDYFIEMLD</sequence>
<dbReference type="RefSeq" id="WP_141609265.1">
    <property type="nucleotide sequence ID" value="NZ_VIGC02000007.1"/>
</dbReference>
<dbReference type="InterPro" id="IPR007546">
    <property type="entry name" value="DUF503"/>
</dbReference>
<dbReference type="OrthoDB" id="9809023at2"/>
<dbReference type="PANTHER" id="PTHR36441">
    <property type="entry name" value="HYPOTHETICAL CYTOSOLIC PROTEIN"/>
    <property type="match status" value="1"/>
</dbReference>
<protein>
    <submittedName>
        <fullName evidence="1">DUF503 domain-containing protein</fullName>
    </submittedName>
</protein>